<evidence type="ECO:0000313" key="3">
    <source>
        <dbReference type="Proteomes" id="UP000250241"/>
    </source>
</evidence>
<sequence>MGLNYPLDIDAWAAWQKKQNALRWAKTEAAGFFRRNRGNTQQGPASGRLYVRGSVPRVLIVLDSFSPTSCSALLEPLKYLSIIGLAIWCPNTNGTPAALAEYLTDEWEERSLSATELTKTLPGVRIVLSLGHYLQLGRAAYQYAHTVGAEYWVVQHGLLVPAAPPLPVGCTLLAFSDADAEFWMSGRRDVRAFTVGSQLLYNANQKSLGVPVESSGAPIFLGQMHGAELPRSSYVNVSYRFIKKHNAIYRPHPSETDKLSTLTHALWERQGIPIDRSGVPLNELPNPVVSIFSTGVLEAAIRGIPAWVYHPNPPGWLEEFWNRYGMGRWGEDRTPAPPQPDIEPARRIAELIIEHSLEA</sequence>
<reference evidence="1 3" key="1">
    <citation type="submission" date="2016-10" db="EMBL/GenBank/DDBJ databases">
        <title>Genome sequence of Rothia aeria strain JCM11412.</title>
        <authorList>
            <person name="Nambu T."/>
        </authorList>
    </citation>
    <scope>NUCLEOTIDE SEQUENCE [LARGE SCALE GENOMIC DNA]</scope>
    <source>
        <strain evidence="1 3">JCM 11412</strain>
    </source>
</reference>
<dbReference type="AlphaFoldDB" id="A0A2Z5QYI3"/>
<dbReference type="EMBL" id="AP017895">
    <property type="protein sequence ID" value="BAV87406.1"/>
    <property type="molecule type" value="Genomic_DNA"/>
</dbReference>
<protein>
    <recommendedName>
        <fullName evidence="5">RNA-binding protein</fullName>
    </recommendedName>
</protein>
<dbReference type="KEGG" id="raj:RA11412_1107"/>
<proteinExistence type="predicted"/>
<accession>A0A2Z5QYI3</accession>
<gene>
    <name evidence="2" type="ORF">NCTC10207_00546</name>
    <name evidence="1" type="ORF">RA11412_1107</name>
</gene>
<organism evidence="1 3">
    <name type="scientific">Rothia aeria</name>
    <dbReference type="NCBI Taxonomy" id="172042"/>
    <lineage>
        <taxon>Bacteria</taxon>
        <taxon>Bacillati</taxon>
        <taxon>Actinomycetota</taxon>
        <taxon>Actinomycetes</taxon>
        <taxon>Micrococcales</taxon>
        <taxon>Micrococcaceae</taxon>
        <taxon>Rothia</taxon>
    </lineage>
</organism>
<name>A0A2Z5QYI3_9MICC</name>
<evidence type="ECO:0008006" key="5">
    <source>
        <dbReference type="Google" id="ProtNLM"/>
    </source>
</evidence>
<dbReference type="Proteomes" id="UP000282386">
    <property type="component" value="Chromosome"/>
</dbReference>
<keyword evidence="3" id="KW-1185">Reference proteome</keyword>
<dbReference type="EMBL" id="LR134479">
    <property type="protein sequence ID" value="VEI22469.1"/>
    <property type="molecule type" value="Genomic_DNA"/>
</dbReference>
<dbReference type="GeneID" id="93861350"/>
<reference evidence="2 4" key="2">
    <citation type="submission" date="2018-12" db="EMBL/GenBank/DDBJ databases">
        <authorList>
            <consortium name="Pathogen Informatics"/>
        </authorList>
    </citation>
    <scope>NUCLEOTIDE SEQUENCE [LARGE SCALE GENOMIC DNA]</scope>
    <source>
        <strain evidence="2 4">NCTC10207</strain>
    </source>
</reference>
<evidence type="ECO:0000313" key="1">
    <source>
        <dbReference type="EMBL" id="BAV87406.1"/>
    </source>
</evidence>
<evidence type="ECO:0000313" key="4">
    <source>
        <dbReference type="Proteomes" id="UP000282386"/>
    </source>
</evidence>
<dbReference type="Proteomes" id="UP000250241">
    <property type="component" value="Chromosome"/>
</dbReference>
<dbReference type="RefSeq" id="WP_126499697.1">
    <property type="nucleotide sequence ID" value="NZ_CBDEQU010000085.1"/>
</dbReference>
<evidence type="ECO:0000313" key="2">
    <source>
        <dbReference type="EMBL" id="VEI22469.1"/>
    </source>
</evidence>